<dbReference type="InterPro" id="IPR007392">
    <property type="entry name" value="GD_AH_second"/>
</dbReference>
<keyword evidence="6" id="KW-1185">Reference proteome</keyword>
<dbReference type="AlphaFoldDB" id="A0A8J6J3A7"/>
<evidence type="ECO:0000256" key="2">
    <source>
        <dbReference type="ARBA" id="ARBA00023239"/>
    </source>
</evidence>
<dbReference type="InterPro" id="IPR048332">
    <property type="entry name" value="GD_AH_C"/>
</dbReference>
<reference evidence="5" key="1">
    <citation type="submission" date="2020-08" db="EMBL/GenBank/DDBJ databases">
        <title>Genome public.</title>
        <authorList>
            <person name="Liu C."/>
            <person name="Sun Q."/>
        </authorList>
    </citation>
    <scope>NUCLEOTIDE SEQUENCE</scope>
    <source>
        <strain evidence="5">NSJ-51</strain>
    </source>
</reference>
<dbReference type="GO" id="GO:0016829">
    <property type="term" value="F:lyase activity"/>
    <property type="evidence" value="ECO:0007669"/>
    <property type="project" value="UniProtKB-KW"/>
</dbReference>
<comment type="similarity">
    <text evidence="1">Belongs to the UxaA family.</text>
</comment>
<evidence type="ECO:0000259" key="3">
    <source>
        <dbReference type="Pfam" id="PF04295"/>
    </source>
</evidence>
<dbReference type="PANTHER" id="PTHR30536">
    <property type="entry name" value="ALTRONATE/GALACTARATE DEHYDRATASE"/>
    <property type="match status" value="1"/>
</dbReference>
<dbReference type="RefSeq" id="WP_186906884.1">
    <property type="nucleotide sequence ID" value="NZ_JACOPP010000004.1"/>
</dbReference>
<comment type="caution">
    <text evidence="5">The sequence shown here is derived from an EMBL/GenBank/DDBJ whole genome shotgun (WGS) entry which is preliminary data.</text>
</comment>
<dbReference type="Pfam" id="PF04295">
    <property type="entry name" value="GD_AH_second"/>
    <property type="match status" value="1"/>
</dbReference>
<dbReference type="Pfam" id="PF20629">
    <property type="entry name" value="GD_AH_C"/>
    <property type="match status" value="1"/>
</dbReference>
<dbReference type="InterPro" id="IPR052172">
    <property type="entry name" value="UxaA_altronate/galactarate_dh"/>
</dbReference>
<dbReference type="EMBL" id="JACOPP010000004">
    <property type="protein sequence ID" value="MBC5732988.1"/>
    <property type="molecule type" value="Genomic_DNA"/>
</dbReference>
<keyword evidence="2" id="KW-0456">Lyase</keyword>
<dbReference type="PANTHER" id="PTHR30536:SF5">
    <property type="entry name" value="ALTRONATE DEHYDRATASE"/>
    <property type="match status" value="1"/>
</dbReference>
<organism evidence="5 6">
    <name type="scientific">Lawsonibacter hominis</name>
    <dbReference type="NCBI Taxonomy" id="2763053"/>
    <lineage>
        <taxon>Bacteria</taxon>
        <taxon>Bacillati</taxon>
        <taxon>Bacillota</taxon>
        <taxon>Clostridia</taxon>
        <taxon>Eubacteriales</taxon>
        <taxon>Oscillospiraceae</taxon>
        <taxon>Lawsonibacter</taxon>
    </lineage>
</organism>
<feature type="domain" description="D-galactarate/Altronate dehydratase C-terminal" evidence="4">
    <location>
        <begin position="141"/>
        <end position="377"/>
    </location>
</feature>
<feature type="domain" description="D-galactarate/Altronate dehydratase second" evidence="3">
    <location>
        <begin position="5"/>
        <end position="130"/>
    </location>
</feature>
<evidence type="ECO:0000313" key="5">
    <source>
        <dbReference type="EMBL" id="MBC5732988.1"/>
    </source>
</evidence>
<evidence type="ECO:0000313" key="6">
    <source>
        <dbReference type="Proteomes" id="UP000661435"/>
    </source>
</evidence>
<evidence type="ECO:0000259" key="4">
    <source>
        <dbReference type="Pfam" id="PF20629"/>
    </source>
</evidence>
<sequence>MKFQGYIRPDGKLGIRNKILIVALDECCDGLAKRIAEGHRDVVVLTNHYTCMLGGNEETFYQMVGICANPNVAAVLVLAMGCGSILISHFVDHAKKCGKPIESINCIEVGGTKKSIALGREKLEKLIEYAQQVPRREGTAADLFVGIKCGGSDTSSGIASNPSVGKAADILYELGATTVAGELIELMGCEEQIQRRAISPEVAADIAAASDNELKRWNVDGAPVESMSIGNCIGGLTTIEEKSFGALHKTGSAPIQGFLQISNSGIDHPDKPGFYLSDVSHLCGGAGTNFAALGVQVVMWTSGAAGFDNELVPVIKVSGNKDLINDDVDVDATGIMDGSDSAARVGQRIVDKVEAVCNGEPTATEGFGSSFLTLYQKDVRVEQLLRLKYPHCPMGC</sequence>
<keyword evidence="5" id="KW-0378">Hydrolase</keyword>
<protein>
    <submittedName>
        <fullName evidence="5">UxaA family hydrolase</fullName>
    </submittedName>
</protein>
<accession>A0A8J6J3A7</accession>
<proteinExistence type="inferred from homology"/>
<evidence type="ECO:0000256" key="1">
    <source>
        <dbReference type="ARBA" id="ARBA00010986"/>
    </source>
</evidence>
<dbReference type="GO" id="GO:0016787">
    <property type="term" value="F:hydrolase activity"/>
    <property type="evidence" value="ECO:0007669"/>
    <property type="project" value="UniProtKB-KW"/>
</dbReference>
<dbReference type="Proteomes" id="UP000661435">
    <property type="component" value="Unassembled WGS sequence"/>
</dbReference>
<dbReference type="GO" id="GO:0019698">
    <property type="term" value="P:D-galacturonate catabolic process"/>
    <property type="evidence" value="ECO:0007669"/>
    <property type="project" value="TreeGrafter"/>
</dbReference>
<gene>
    <name evidence="5" type="ORF">H8S57_04510</name>
</gene>
<name>A0A8J6J3A7_9FIRM</name>